<organism evidence="2 3">
    <name type="scientific">Legionella septentrionalis</name>
    <dbReference type="NCBI Taxonomy" id="2498109"/>
    <lineage>
        <taxon>Bacteria</taxon>
        <taxon>Pseudomonadati</taxon>
        <taxon>Pseudomonadota</taxon>
        <taxon>Gammaproteobacteria</taxon>
        <taxon>Legionellales</taxon>
        <taxon>Legionellaceae</taxon>
        <taxon>Legionella</taxon>
    </lineage>
</organism>
<accession>A0A3S0X4Q7</accession>
<dbReference type="RefSeq" id="WP_127111188.1">
    <property type="nucleotide sequence ID" value="NZ_RZGR01000010.1"/>
</dbReference>
<name>A0A3S0X4Q7_9GAMM</name>
<feature type="region of interest" description="Disordered" evidence="1">
    <location>
        <begin position="31"/>
        <end position="59"/>
    </location>
</feature>
<reference evidence="2 3" key="1">
    <citation type="submission" date="2018-12" db="EMBL/GenBank/DDBJ databases">
        <title>Legionella sp,whole genome shotgun sequence.</title>
        <authorList>
            <person name="Wu H."/>
        </authorList>
    </citation>
    <scope>NUCLEOTIDE SEQUENCE [LARGE SCALE GENOMIC DNA]</scope>
    <source>
        <strain evidence="3">km714</strain>
    </source>
</reference>
<keyword evidence="3" id="KW-1185">Reference proteome</keyword>
<gene>
    <name evidence="2" type="ORF">EKM59_04710</name>
</gene>
<comment type="caution">
    <text evidence="2">The sequence shown here is derived from an EMBL/GenBank/DDBJ whole genome shotgun (WGS) entry which is preliminary data.</text>
</comment>
<evidence type="ECO:0000313" key="2">
    <source>
        <dbReference type="EMBL" id="RUQ88841.1"/>
    </source>
</evidence>
<dbReference type="EMBL" id="RZGR01000010">
    <property type="protein sequence ID" value="RUQ88841.1"/>
    <property type="molecule type" value="Genomic_DNA"/>
</dbReference>
<dbReference type="Proteomes" id="UP000288012">
    <property type="component" value="Unassembled WGS sequence"/>
</dbReference>
<proteinExistence type="predicted"/>
<dbReference type="AlphaFoldDB" id="A0A3S0X4Q7"/>
<evidence type="ECO:0000256" key="1">
    <source>
        <dbReference type="SAM" id="MobiDB-lite"/>
    </source>
</evidence>
<protein>
    <submittedName>
        <fullName evidence="2">Uncharacterized protein</fullName>
    </submittedName>
</protein>
<sequence>MSCKGLTCTRSVFWKTISATFRENINVLHARRRGSNHPVEAKPAKRQKRPLPSPDGSDMQAMLAQSNLQEATMPASNGCIAQPLGVVCTT</sequence>
<evidence type="ECO:0000313" key="3">
    <source>
        <dbReference type="Proteomes" id="UP000288012"/>
    </source>
</evidence>